<dbReference type="PANTHER" id="PTHR11098">
    <property type="entry name" value="NICOTINATE PHOSPHORIBOSYLTRANSFERASE"/>
    <property type="match status" value="1"/>
</dbReference>
<evidence type="ECO:0000313" key="13">
    <source>
        <dbReference type="Proteomes" id="UP000002586"/>
    </source>
</evidence>
<protein>
    <recommendedName>
        <fullName evidence="3 9">Nicotinate phosphoribosyltransferase</fullName>
        <ecNumber evidence="3 9">6.3.4.21</ecNumber>
    </recommendedName>
</protein>
<dbReference type="InterPro" id="IPR040727">
    <property type="entry name" value="NAPRTase_N"/>
</dbReference>
<evidence type="ECO:0000256" key="8">
    <source>
        <dbReference type="ARBA" id="ARBA00048668"/>
    </source>
</evidence>
<dbReference type="SUPFAM" id="SSF54675">
    <property type="entry name" value="Nicotinate/Quinolinate PRTase N-terminal domain-like"/>
    <property type="match status" value="1"/>
</dbReference>
<dbReference type="GO" id="GO:0034355">
    <property type="term" value="P:NAD+ biosynthetic process via the salvage pathway"/>
    <property type="evidence" value="ECO:0007669"/>
    <property type="project" value="TreeGrafter"/>
</dbReference>
<dbReference type="OrthoDB" id="9771406at2"/>
<evidence type="ECO:0000256" key="2">
    <source>
        <dbReference type="ARBA" id="ARBA00010897"/>
    </source>
</evidence>
<keyword evidence="6 9" id="KW-0662">Pyridine nucleotide biosynthesis</keyword>
<sequence>MNHSTAVEQTPALLTDLYQLTMLQSYWKEGMAQSAIYDFGMRSLPGCRNYLVMAGLESVLELLESLHFTAQDLAYLSTLGLFGDDFLSWLQDFRFTGTVHALAEGTLFFPPAPMLLIEAPLPQAQLVETAVMNQLHFQTLVASKAARVTQACQGKPFMEFALRRTHGMDAGLKASRSAYLAGASLTSNVEAGRRWQIPVSGTMAHAFVQAHGDELSAFRAYAALYPEGALLVDTYDTLQGVRHVIALAKELGTAFRIRAIRLDSGDLVALAKSARQMLDEAGLLQMKIYVSGGLDEHSVAQLEASGAPIDAYAVGTSLWVSEDLPATSCVYKCAVYGGRPVMKKATGKRSLPGFKQLYRHQQDGRFSHDCIELRDAQASGTPLLQRVMVDGKRVNRPANPLAEARERCAEQLRQLPDELLGLTQASTPYPVQIGPHLTTLIEQLCG</sequence>
<keyword evidence="12" id="KW-0328">Glycosyltransferase</keyword>
<feature type="domain" description="Nicotinate phosphoribosyltransferase C-terminal" evidence="11">
    <location>
        <begin position="381"/>
        <end position="440"/>
    </location>
</feature>
<evidence type="ECO:0000256" key="9">
    <source>
        <dbReference type="RuleBase" id="RU365100"/>
    </source>
</evidence>
<dbReference type="CDD" id="cd01570">
    <property type="entry name" value="NAPRTase_A"/>
    <property type="match status" value="1"/>
</dbReference>
<comment type="function">
    <text evidence="9">Catalyzes the first step in the biosynthesis of NAD from nicotinic acid, the ATP-dependent synthesis of beta-nicotinate D-ribonucleotide from nicotinate and 5-phospho-D-ribose 1-phosphate.</text>
</comment>
<keyword evidence="4" id="KW-0597">Phosphoprotein</keyword>
<evidence type="ECO:0000313" key="12">
    <source>
        <dbReference type="EMBL" id="ABK43723.1"/>
    </source>
</evidence>
<dbReference type="Gene3D" id="3.20.140.10">
    <property type="entry name" value="nicotinate phosphoribosyltransferase"/>
    <property type="match status" value="1"/>
</dbReference>
<evidence type="ECO:0000259" key="10">
    <source>
        <dbReference type="Pfam" id="PF17767"/>
    </source>
</evidence>
<dbReference type="EC" id="6.3.4.21" evidence="3 9"/>
<name>A0L6Y0_MAGMM</name>
<dbReference type="HOGENOM" id="CLU_025154_3_1_5"/>
<dbReference type="eggNOG" id="COG1488">
    <property type="taxonomic scope" value="Bacteria"/>
</dbReference>
<reference evidence="13" key="1">
    <citation type="journal article" date="2009" name="Appl. Environ. Microbiol.">
        <title>Complete genome sequence of the chemolithoautotrophic marine magnetotactic coccus strain MC-1.</title>
        <authorList>
            <person name="Schubbe S."/>
            <person name="Williams T.J."/>
            <person name="Xie G."/>
            <person name="Kiss H.E."/>
            <person name="Brettin T.S."/>
            <person name="Martinez D."/>
            <person name="Ross C.A."/>
            <person name="Schuler D."/>
            <person name="Cox B.L."/>
            <person name="Nealson K.H."/>
            <person name="Bazylinski D.A."/>
        </authorList>
    </citation>
    <scope>NUCLEOTIDE SEQUENCE [LARGE SCALE GENOMIC DNA]</scope>
    <source>
        <strain evidence="13">ATCC BAA-1437 / JCM 17883 / MC-1</strain>
    </source>
</reference>
<gene>
    <name evidence="12" type="ordered locus">Mmc1_1212</name>
</gene>
<reference evidence="12 13" key="2">
    <citation type="journal article" date="2012" name="Int. J. Syst. Evol. Microbiol.">
        <title>Magnetococcus marinus gen. nov., sp. nov., a marine, magnetotactic bacterium that represents a novel lineage (Magnetococcaceae fam. nov.; Magnetococcales ord. nov.) at the base of the Alphaproteobacteria.</title>
        <authorList>
            <person name="Bazylinski D.A."/>
            <person name="Williams T.J."/>
            <person name="Lefevre C.T."/>
            <person name="Berg R.J."/>
            <person name="Zhang C.L."/>
            <person name="Bowser S.S."/>
            <person name="Dean A.J."/>
            <person name="Beveridge T.J."/>
        </authorList>
    </citation>
    <scope>NUCLEOTIDE SEQUENCE [LARGE SCALE GENOMIC DNA]</scope>
    <source>
        <strain evidence="13">ATCC BAA-1437 / JCM 17883 / MC-1</strain>
    </source>
</reference>
<evidence type="ECO:0000256" key="6">
    <source>
        <dbReference type="ARBA" id="ARBA00022642"/>
    </source>
</evidence>
<dbReference type="Pfam" id="PF17767">
    <property type="entry name" value="NAPRTase_N"/>
    <property type="match status" value="1"/>
</dbReference>
<dbReference type="STRING" id="156889.Mmc1_1212"/>
<evidence type="ECO:0000256" key="3">
    <source>
        <dbReference type="ARBA" id="ARBA00013236"/>
    </source>
</evidence>
<dbReference type="GO" id="GO:0005829">
    <property type="term" value="C:cytosol"/>
    <property type="evidence" value="ECO:0007669"/>
    <property type="project" value="TreeGrafter"/>
</dbReference>
<evidence type="ECO:0000256" key="7">
    <source>
        <dbReference type="ARBA" id="ARBA00022679"/>
    </source>
</evidence>
<comment type="similarity">
    <text evidence="2 9">Belongs to the NAPRTase family.</text>
</comment>
<dbReference type="InterPro" id="IPR036068">
    <property type="entry name" value="Nicotinate_pribotase-like_C"/>
</dbReference>
<comment type="pathway">
    <text evidence="1 9">Cofactor biosynthesis; NAD(+) biosynthesis; nicotinate D-ribonucleotide from nicotinate: step 1/1.</text>
</comment>
<dbReference type="PIRSF" id="PIRSF000484">
    <property type="entry name" value="NAPRT"/>
    <property type="match status" value="1"/>
</dbReference>
<proteinExistence type="inferred from homology"/>
<dbReference type="GO" id="GO:0004516">
    <property type="term" value="F:nicotinate phosphoribosyltransferase activity"/>
    <property type="evidence" value="ECO:0007669"/>
    <property type="project" value="UniProtKB-UniRule"/>
</dbReference>
<dbReference type="UniPathway" id="UPA00253">
    <property type="reaction ID" value="UER00457"/>
</dbReference>
<dbReference type="NCBIfam" id="TIGR01513">
    <property type="entry name" value="NAPRTase_put"/>
    <property type="match status" value="1"/>
</dbReference>
<keyword evidence="5 9" id="KW-0436">Ligase</keyword>
<keyword evidence="7 9" id="KW-0808">Transferase</keyword>
<dbReference type="InterPro" id="IPR013785">
    <property type="entry name" value="Aldolase_TIM"/>
</dbReference>
<dbReference type="FunFam" id="3.20.20.70:FF:000076">
    <property type="entry name" value="Nicotinate phosphoribosyltransferase"/>
    <property type="match status" value="1"/>
</dbReference>
<dbReference type="NCBIfam" id="NF009131">
    <property type="entry name" value="PRK12484.1"/>
    <property type="match status" value="1"/>
</dbReference>
<evidence type="ECO:0000256" key="4">
    <source>
        <dbReference type="ARBA" id="ARBA00022553"/>
    </source>
</evidence>
<dbReference type="InterPro" id="IPR007229">
    <property type="entry name" value="Nic_PRibTrfase-Fam"/>
</dbReference>
<feature type="domain" description="Nicotinate phosphoribosyltransferase N-terminal" evidence="10">
    <location>
        <begin position="13"/>
        <end position="134"/>
    </location>
</feature>
<dbReference type="NCBIfam" id="NF006696">
    <property type="entry name" value="PRK09243.1-3"/>
    <property type="match status" value="1"/>
</dbReference>
<dbReference type="Gene3D" id="3.20.20.70">
    <property type="entry name" value="Aldolase class I"/>
    <property type="match status" value="1"/>
</dbReference>
<evidence type="ECO:0000256" key="5">
    <source>
        <dbReference type="ARBA" id="ARBA00022598"/>
    </source>
</evidence>
<comment type="PTM">
    <text evidence="9">Transiently phosphorylated on a His residue during the reaction cycle. Phosphorylation strongly increases the affinity for substrates and increases the rate of nicotinate D-ribonucleotide production. Dephosphorylation regenerates the low-affinity form of the enzyme, leading to product release.</text>
</comment>
<keyword evidence="13" id="KW-1185">Reference proteome</keyword>
<evidence type="ECO:0000259" key="11">
    <source>
        <dbReference type="Pfam" id="PF17956"/>
    </source>
</evidence>
<accession>A0L6Y0</accession>
<dbReference type="InterPro" id="IPR006405">
    <property type="entry name" value="Nic_PRibTrfase_pncB"/>
</dbReference>
<dbReference type="SUPFAM" id="SSF51690">
    <property type="entry name" value="Nicotinate/Quinolinate PRTase C-terminal domain-like"/>
    <property type="match status" value="1"/>
</dbReference>
<comment type="catalytic activity">
    <reaction evidence="8 9">
        <text>5-phospho-alpha-D-ribose 1-diphosphate + nicotinate + ATP + H2O = nicotinate beta-D-ribonucleotide + ADP + phosphate + diphosphate</text>
        <dbReference type="Rhea" id="RHEA:36163"/>
        <dbReference type="ChEBI" id="CHEBI:15377"/>
        <dbReference type="ChEBI" id="CHEBI:30616"/>
        <dbReference type="ChEBI" id="CHEBI:32544"/>
        <dbReference type="ChEBI" id="CHEBI:33019"/>
        <dbReference type="ChEBI" id="CHEBI:43474"/>
        <dbReference type="ChEBI" id="CHEBI:57502"/>
        <dbReference type="ChEBI" id="CHEBI:58017"/>
        <dbReference type="ChEBI" id="CHEBI:456216"/>
        <dbReference type="EC" id="6.3.4.21"/>
    </reaction>
</comment>
<dbReference type="AlphaFoldDB" id="A0L6Y0"/>
<dbReference type="RefSeq" id="WP_011712878.1">
    <property type="nucleotide sequence ID" value="NC_008576.1"/>
</dbReference>
<organism evidence="12 13">
    <name type="scientific">Magnetococcus marinus (strain ATCC BAA-1437 / JCM 17883 / MC-1)</name>
    <dbReference type="NCBI Taxonomy" id="156889"/>
    <lineage>
        <taxon>Bacteria</taxon>
        <taxon>Pseudomonadati</taxon>
        <taxon>Pseudomonadota</taxon>
        <taxon>Magnetococcia</taxon>
        <taxon>Magnetococcales</taxon>
        <taxon>Magnetococcaceae</taxon>
        <taxon>Magnetococcus</taxon>
    </lineage>
</organism>
<dbReference type="KEGG" id="mgm:Mmc1_1212"/>
<dbReference type="Pfam" id="PF17956">
    <property type="entry name" value="NAPRTase_C"/>
    <property type="match status" value="1"/>
</dbReference>
<dbReference type="GO" id="GO:0047280">
    <property type="term" value="F:nicotinamide phosphoribosyltransferase activity"/>
    <property type="evidence" value="ECO:0007669"/>
    <property type="project" value="UniProtKB-ARBA"/>
</dbReference>
<evidence type="ECO:0000256" key="1">
    <source>
        <dbReference type="ARBA" id="ARBA00004952"/>
    </source>
</evidence>
<dbReference type="Proteomes" id="UP000002586">
    <property type="component" value="Chromosome"/>
</dbReference>
<dbReference type="EMBL" id="CP000471">
    <property type="protein sequence ID" value="ABK43723.1"/>
    <property type="molecule type" value="Genomic_DNA"/>
</dbReference>
<dbReference type="InterPro" id="IPR041619">
    <property type="entry name" value="NAPRTase_C"/>
</dbReference>
<dbReference type="PANTHER" id="PTHR11098:SF1">
    <property type="entry name" value="NICOTINATE PHOSPHORIBOSYLTRANSFERASE"/>
    <property type="match status" value="1"/>
</dbReference>